<evidence type="ECO:0000256" key="6">
    <source>
        <dbReference type="SAM" id="MobiDB-lite"/>
    </source>
</evidence>
<dbReference type="SUPFAM" id="SSF103473">
    <property type="entry name" value="MFS general substrate transporter"/>
    <property type="match status" value="1"/>
</dbReference>
<dbReference type="PANTHER" id="PTHR43124">
    <property type="entry name" value="PURINE EFFLUX PUMP PBUE"/>
    <property type="match status" value="1"/>
</dbReference>
<protein>
    <submittedName>
        <fullName evidence="9">MFS transporter</fullName>
    </submittedName>
</protein>
<feature type="transmembrane region" description="Helical" evidence="7">
    <location>
        <begin position="353"/>
        <end position="375"/>
    </location>
</feature>
<dbReference type="Gene3D" id="1.20.1250.20">
    <property type="entry name" value="MFS general substrate transporter like domains"/>
    <property type="match status" value="1"/>
</dbReference>
<dbReference type="PANTHER" id="PTHR43124:SF3">
    <property type="entry name" value="CHLORAMPHENICOL EFFLUX PUMP RV0191"/>
    <property type="match status" value="1"/>
</dbReference>
<dbReference type="InterPro" id="IPR020846">
    <property type="entry name" value="MFS_dom"/>
</dbReference>
<feature type="transmembrane region" description="Helical" evidence="7">
    <location>
        <begin position="264"/>
        <end position="281"/>
    </location>
</feature>
<feature type="transmembrane region" description="Helical" evidence="7">
    <location>
        <begin position="62"/>
        <end position="82"/>
    </location>
</feature>
<feature type="transmembrane region" description="Helical" evidence="7">
    <location>
        <begin position="174"/>
        <end position="195"/>
    </location>
</feature>
<evidence type="ECO:0000259" key="8">
    <source>
        <dbReference type="PROSITE" id="PS50850"/>
    </source>
</evidence>
<dbReference type="InterPro" id="IPR011701">
    <property type="entry name" value="MFS"/>
</dbReference>
<dbReference type="AlphaFoldDB" id="A0AAU7CPT6"/>
<keyword evidence="4 7" id="KW-1133">Transmembrane helix</keyword>
<evidence type="ECO:0000256" key="7">
    <source>
        <dbReference type="SAM" id="Phobius"/>
    </source>
</evidence>
<feature type="transmembrane region" description="Helical" evidence="7">
    <location>
        <begin position="230"/>
        <end position="252"/>
    </location>
</feature>
<proteinExistence type="predicted"/>
<dbReference type="Pfam" id="PF07690">
    <property type="entry name" value="MFS_1"/>
    <property type="match status" value="1"/>
</dbReference>
<feature type="transmembrane region" description="Helical" evidence="7">
    <location>
        <begin position="387"/>
        <end position="406"/>
    </location>
</feature>
<dbReference type="RefSeq" id="WP_406700421.1">
    <property type="nucleotide sequence ID" value="NZ_CP155447.1"/>
</dbReference>
<keyword evidence="3 7" id="KW-0812">Transmembrane</keyword>
<feature type="domain" description="Major facilitator superfamily (MFS) profile" evidence="8">
    <location>
        <begin position="24"/>
        <end position="409"/>
    </location>
</feature>
<dbReference type="PROSITE" id="PS50850">
    <property type="entry name" value="MFS"/>
    <property type="match status" value="1"/>
</dbReference>
<feature type="transmembrane region" description="Helical" evidence="7">
    <location>
        <begin position="320"/>
        <end position="341"/>
    </location>
</feature>
<comment type="subcellular location">
    <subcellularLocation>
        <location evidence="1">Cell membrane</location>
        <topology evidence="1">Multi-pass membrane protein</topology>
    </subcellularLocation>
</comment>
<dbReference type="EMBL" id="CP155447">
    <property type="protein sequence ID" value="XBH07582.1"/>
    <property type="molecule type" value="Genomic_DNA"/>
</dbReference>
<evidence type="ECO:0000256" key="3">
    <source>
        <dbReference type="ARBA" id="ARBA00022692"/>
    </source>
</evidence>
<keyword evidence="5 7" id="KW-0472">Membrane</keyword>
<gene>
    <name evidence="9" type="ORF">V5E97_16565</name>
</gene>
<feature type="transmembrane region" description="Helical" evidence="7">
    <location>
        <begin position="115"/>
        <end position="136"/>
    </location>
</feature>
<feature type="transmembrane region" description="Helical" evidence="7">
    <location>
        <begin position="293"/>
        <end position="314"/>
    </location>
</feature>
<evidence type="ECO:0000256" key="2">
    <source>
        <dbReference type="ARBA" id="ARBA00022475"/>
    </source>
</evidence>
<evidence type="ECO:0000256" key="5">
    <source>
        <dbReference type="ARBA" id="ARBA00023136"/>
    </source>
</evidence>
<reference evidence="9" key="1">
    <citation type="submission" date="2024-05" db="EMBL/GenBank/DDBJ databases">
        <title>Planctomycetes of the genus Singulisphaera possess chitinolytic capabilities.</title>
        <authorList>
            <person name="Ivanova A."/>
        </authorList>
    </citation>
    <scope>NUCLEOTIDE SEQUENCE</scope>
    <source>
        <strain evidence="9">Ch08T</strain>
    </source>
</reference>
<dbReference type="InterPro" id="IPR050189">
    <property type="entry name" value="MFS_Efflux_Transporters"/>
</dbReference>
<evidence type="ECO:0000256" key="4">
    <source>
        <dbReference type="ARBA" id="ARBA00022989"/>
    </source>
</evidence>
<dbReference type="InterPro" id="IPR036259">
    <property type="entry name" value="MFS_trans_sf"/>
</dbReference>
<evidence type="ECO:0000313" key="9">
    <source>
        <dbReference type="EMBL" id="XBH07582.1"/>
    </source>
</evidence>
<feature type="transmembrane region" description="Helical" evidence="7">
    <location>
        <begin position="23"/>
        <end position="42"/>
    </location>
</feature>
<sequence length="456" mass="47643">MTEFVAESLGASEHGTEIRRQRVILLILAAVQFTNIVDFMIVMPLGPQLMRTLRIGPTHFGLIVSSYTLSAGIAGLLAAAFIDRFDRKLSFLTLYLGFLVGTLFCGLAAGYHVLLAARVVTGAFGGILGGLAMAIVGDVFPEHRRGSATGTLMSAFALASVVGVPFGLTLGTAYGWHVPFLLLAGAGSVILIVAVKAMPSLRGHLVSEKAAKHPIEEVVATLTHPNHLRAFALIVTLMFGSFTVIPYISPYLVANVGVTEKQLPWVYVIGGGLTLIVAPLVGKLADRYGKLHVYRCAAPIAGLLMIAVTCLPPVSFLLAITVVSLLMVGNASRMVAAMAMVMASVDPRRRGSFMTVNASIQHLSTGLGAYVGGMIITKASNGSIQRFPWVGAVATTTTILSLFLAGRLRTHGDSLKTSPALSLGAAAEALGDSSEPLAATDPSSPLLGDGNPNLAS</sequence>
<accession>A0AAU7CPT6</accession>
<feature type="region of interest" description="Disordered" evidence="6">
    <location>
        <begin position="431"/>
        <end position="456"/>
    </location>
</feature>
<name>A0AAU7CPT6_9BACT</name>
<evidence type="ECO:0000256" key="1">
    <source>
        <dbReference type="ARBA" id="ARBA00004651"/>
    </source>
</evidence>
<feature type="transmembrane region" description="Helical" evidence="7">
    <location>
        <begin position="148"/>
        <end position="168"/>
    </location>
</feature>
<keyword evidence="2" id="KW-1003">Cell membrane</keyword>
<dbReference type="GO" id="GO:0022857">
    <property type="term" value="F:transmembrane transporter activity"/>
    <property type="evidence" value="ECO:0007669"/>
    <property type="project" value="InterPro"/>
</dbReference>
<dbReference type="CDD" id="cd17324">
    <property type="entry name" value="MFS_NepI_like"/>
    <property type="match status" value="1"/>
</dbReference>
<feature type="transmembrane region" description="Helical" evidence="7">
    <location>
        <begin position="89"/>
        <end position="109"/>
    </location>
</feature>
<dbReference type="GO" id="GO:0005886">
    <property type="term" value="C:plasma membrane"/>
    <property type="evidence" value="ECO:0007669"/>
    <property type="project" value="UniProtKB-SubCell"/>
</dbReference>
<organism evidence="9">
    <name type="scientific">Singulisphaera sp. Ch08</name>
    <dbReference type="NCBI Taxonomy" id="3120278"/>
    <lineage>
        <taxon>Bacteria</taxon>
        <taxon>Pseudomonadati</taxon>
        <taxon>Planctomycetota</taxon>
        <taxon>Planctomycetia</taxon>
        <taxon>Isosphaerales</taxon>
        <taxon>Isosphaeraceae</taxon>
        <taxon>Singulisphaera</taxon>
    </lineage>
</organism>